<comment type="caution">
    <text evidence="2">The sequence shown here is derived from an EMBL/GenBank/DDBJ whole genome shotgun (WGS) entry which is preliminary data.</text>
</comment>
<keyword evidence="1" id="KW-0732">Signal</keyword>
<reference evidence="2" key="1">
    <citation type="submission" date="2020-06" db="EMBL/GenBank/DDBJ databases">
        <title>WGS assembly of Ceratodon purpureus strain R40.</title>
        <authorList>
            <person name="Carey S.B."/>
            <person name="Jenkins J."/>
            <person name="Shu S."/>
            <person name="Lovell J.T."/>
            <person name="Sreedasyam A."/>
            <person name="Maumus F."/>
            <person name="Tiley G.P."/>
            <person name="Fernandez-Pozo N."/>
            <person name="Barry K."/>
            <person name="Chen C."/>
            <person name="Wang M."/>
            <person name="Lipzen A."/>
            <person name="Daum C."/>
            <person name="Saski C.A."/>
            <person name="Payton A.C."/>
            <person name="Mcbreen J.C."/>
            <person name="Conrad R.E."/>
            <person name="Kollar L.M."/>
            <person name="Olsson S."/>
            <person name="Huttunen S."/>
            <person name="Landis J.B."/>
            <person name="Wickett N.J."/>
            <person name="Johnson M.G."/>
            <person name="Rensing S.A."/>
            <person name="Grimwood J."/>
            <person name="Schmutz J."/>
            <person name="Mcdaniel S.F."/>
        </authorList>
    </citation>
    <scope>NUCLEOTIDE SEQUENCE</scope>
    <source>
        <strain evidence="2">R40</strain>
    </source>
</reference>
<evidence type="ECO:0000313" key="3">
    <source>
        <dbReference type="Proteomes" id="UP000822688"/>
    </source>
</evidence>
<gene>
    <name evidence="2" type="ORF">KC19_4G166900</name>
</gene>
<name>A0A8T0ID19_CERPU</name>
<sequence>MIRRFWKTAVLLLCCSFNQIQKPLRFGLTVSRTSKHPEFVLFSNFRLTVLR</sequence>
<feature type="chain" id="PRO_5035893787" evidence="1">
    <location>
        <begin position="21"/>
        <end position="51"/>
    </location>
</feature>
<accession>A0A8T0ID19</accession>
<evidence type="ECO:0000313" key="2">
    <source>
        <dbReference type="EMBL" id="KAG0580348.1"/>
    </source>
</evidence>
<dbReference type="Proteomes" id="UP000822688">
    <property type="component" value="Chromosome 4"/>
</dbReference>
<protein>
    <submittedName>
        <fullName evidence="2">Uncharacterized protein</fullName>
    </submittedName>
</protein>
<feature type="signal peptide" evidence="1">
    <location>
        <begin position="1"/>
        <end position="20"/>
    </location>
</feature>
<keyword evidence="3" id="KW-1185">Reference proteome</keyword>
<organism evidence="2 3">
    <name type="scientific">Ceratodon purpureus</name>
    <name type="common">Fire moss</name>
    <name type="synonym">Dicranum purpureum</name>
    <dbReference type="NCBI Taxonomy" id="3225"/>
    <lineage>
        <taxon>Eukaryota</taxon>
        <taxon>Viridiplantae</taxon>
        <taxon>Streptophyta</taxon>
        <taxon>Embryophyta</taxon>
        <taxon>Bryophyta</taxon>
        <taxon>Bryophytina</taxon>
        <taxon>Bryopsida</taxon>
        <taxon>Dicranidae</taxon>
        <taxon>Pseudoditrichales</taxon>
        <taxon>Ditrichaceae</taxon>
        <taxon>Ceratodon</taxon>
    </lineage>
</organism>
<evidence type="ECO:0000256" key="1">
    <source>
        <dbReference type="SAM" id="SignalP"/>
    </source>
</evidence>
<proteinExistence type="predicted"/>
<dbReference type="AlphaFoldDB" id="A0A8T0ID19"/>
<dbReference type="EMBL" id="CM026424">
    <property type="protein sequence ID" value="KAG0580348.1"/>
    <property type="molecule type" value="Genomic_DNA"/>
</dbReference>